<dbReference type="GO" id="GO:0071541">
    <property type="term" value="C:eukaryotic translation initiation factor 3 complex, eIF3m"/>
    <property type="evidence" value="ECO:0007669"/>
    <property type="project" value="TreeGrafter"/>
</dbReference>
<gene>
    <name evidence="5" type="ORF">HTEP1355_LOCUS19391</name>
</gene>
<protein>
    <recommendedName>
        <fullName evidence="4">MPN domain-containing protein</fullName>
    </recommendedName>
</protein>
<evidence type="ECO:0000259" key="4">
    <source>
        <dbReference type="PROSITE" id="PS50249"/>
    </source>
</evidence>
<dbReference type="PANTHER" id="PTHR10540">
    <property type="entry name" value="EUKARYOTIC TRANSLATION INITIATION FACTOR 3 SUBUNIT F-RELATED"/>
    <property type="match status" value="1"/>
</dbReference>
<evidence type="ECO:0000256" key="3">
    <source>
        <dbReference type="ARBA" id="ARBA00022917"/>
    </source>
</evidence>
<organism evidence="5">
    <name type="scientific">Hemiselmis tepida</name>
    <dbReference type="NCBI Taxonomy" id="464990"/>
    <lineage>
        <taxon>Eukaryota</taxon>
        <taxon>Cryptophyceae</taxon>
        <taxon>Cryptomonadales</taxon>
        <taxon>Hemiselmidaceae</taxon>
        <taxon>Hemiselmis</taxon>
    </lineage>
</organism>
<reference evidence="5" key="1">
    <citation type="submission" date="2021-01" db="EMBL/GenBank/DDBJ databases">
        <authorList>
            <person name="Corre E."/>
            <person name="Pelletier E."/>
            <person name="Niang G."/>
            <person name="Scheremetjew M."/>
            <person name="Finn R."/>
            <person name="Kale V."/>
            <person name="Holt S."/>
            <person name="Cochrane G."/>
            <person name="Meng A."/>
            <person name="Brown T."/>
            <person name="Cohen L."/>
        </authorList>
    </citation>
    <scope>NUCLEOTIDE SEQUENCE</scope>
    <source>
        <strain evidence="5">CCMP443</strain>
    </source>
</reference>
<evidence type="ECO:0000256" key="1">
    <source>
        <dbReference type="ARBA" id="ARBA00022490"/>
    </source>
</evidence>
<keyword evidence="2" id="KW-0396">Initiation factor</keyword>
<dbReference type="GO" id="GO:0008237">
    <property type="term" value="F:metallopeptidase activity"/>
    <property type="evidence" value="ECO:0007669"/>
    <property type="project" value="InterPro"/>
</dbReference>
<dbReference type="EMBL" id="HBFN01033508">
    <property type="protein sequence ID" value="CAD8805712.1"/>
    <property type="molecule type" value="Transcribed_RNA"/>
</dbReference>
<dbReference type="InterPro" id="IPR027531">
    <property type="entry name" value="eIF3f"/>
</dbReference>
<dbReference type="PROSITE" id="PS50249">
    <property type="entry name" value="MPN"/>
    <property type="match status" value="1"/>
</dbReference>
<dbReference type="GO" id="GO:0003743">
    <property type="term" value="F:translation initiation factor activity"/>
    <property type="evidence" value="ECO:0007669"/>
    <property type="project" value="UniProtKB-KW"/>
</dbReference>
<feature type="domain" description="MPN" evidence="4">
    <location>
        <begin position="17"/>
        <end position="152"/>
    </location>
</feature>
<evidence type="ECO:0000256" key="2">
    <source>
        <dbReference type="ARBA" id="ARBA00022540"/>
    </source>
</evidence>
<dbReference type="AlphaFoldDB" id="A0A7S0W7Y8"/>
<dbReference type="CDD" id="cd08064">
    <property type="entry name" value="MPN_eIF3f"/>
    <property type="match status" value="1"/>
</dbReference>
<keyword evidence="3" id="KW-0648">Protein biosynthesis</keyword>
<dbReference type="InterPro" id="IPR000555">
    <property type="entry name" value="JAMM/MPN+_dom"/>
</dbReference>
<keyword evidence="1" id="KW-0963">Cytoplasm</keyword>
<dbReference type="InterPro" id="IPR037518">
    <property type="entry name" value="MPN"/>
</dbReference>
<dbReference type="GO" id="GO:0031369">
    <property type="term" value="F:translation initiation factor binding"/>
    <property type="evidence" value="ECO:0007669"/>
    <property type="project" value="InterPro"/>
</dbReference>
<accession>A0A7S0W7Y8</accession>
<dbReference type="SMART" id="SM00232">
    <property type="entry name" value="JAB_MPN"/>
    <property type="match status" value="1"/>
</dbReference>
<proteinExistence type="predicted"/>
<dbReference type="Pfam" id="PF01398">
    <property type="entry name" value="JAB"/>
    <property type="match status" value="1"/>
</dbReference>
<dbReference type="Gene3D" id="3.40.140.10">
    <property type="entry name" value="Cytidine Deaminase, domain 2"/>
    <property type="match status" value="1"/>
</dbReference>
<dbReference type="Pfam" id="PF13012">
    <property type="entry name" value="MitMem_reg"/>
    <property type="match status" value="1"/>
</dbReference>
<name>A0A7S0W7Y8_9CRYP</name>
<evidence type="ECO:0000313" key="5">
    <source>
        <dbReference type="EMBL" id="CAD8805712.1"/>
    </source>
</evidence>
<dbReference type="InterPro" id="IPR024969">
    <property type="entry name" value="EIF3F/CSN6-like_C"/>
</dbReference>
<dbReference type="PANTHER" id="PTHR10540:SF6">
    <property type="entry name" value="EUKARYOTIC TRANSLATION INITIATION FACTOR 3 SUBUNIT F"/>
    <property type="match status" value="1"/>
</dbReference>
<sequence>MAESSFLQLQTDVAVECHLHPVVLFEILDHFTRRNQDQKRVIGALLGSVASDGTVTLKNSFPIPQDDVSHQEFGMFFNTMHELHQKVNAREQLVGWYATGDKDEVAEDDAAIHAFFEDRTGDKSPCVCLKVDANIGDASKIGIGAFTSTNMSLPGGEGGRMLGKCFSRVKCEIKTYEAQRIGVDFITQNTIGQGGGEELGSELEKLEGAILKLIDMTETTIGHVDGVLAGKEAADTKIGRALAESVSAVPRLDMAEFEGTFSKRVQDLLMVQYLAAIAKTQVTFWHRMQGMA</sequence>